<evidence type="ECO:0000313" key="12">
    <source>
        <dbReference type="Proteomes" id="UP000465035"/>
    </source>
</evidence>
<dbReference type="Proteomes" id="UP000465035">
    <property type="component" value="Chromosome"/>
</dbReference>
<reference evidence="11 12" key="1">
    <citation type="submission" date="2019-12" db="EMBL/GenBank/DDBJ databases">
        <title>Lactobacillus hilgardii FLUB.</title>
        <authorList>
            <person name="Gustaw K."/>
        </authorList>
    </citation>
    <scope>NUCLEOTIDE SEQUENCE [LARGE SCALE GENOMIC DNA]</scope>
    <source>
        <strain evidence="11 12">FLUB</strain>
    </source>
</reference>
<keyword evidence="3" id="KW-1003">Cell membrane</keyword>
<evidence type="ECO:0000256" key="2">
    <source>
        <dbReference type="ARBA" id="ARBA00022448"/>
    </source>
</evidence>
<keyword evidence="2" id="KW-0813">Transport</keyword>
<evidence type="ECO:0000256" key="4">
    <source>
        <dbReference type="ARBA" id="ARBA00022597"/>
    </source>
</evidence>
<evidence type="ECO:0000256" key="5">
    <source>
        <dbReference type="ARBA" id="ARBA00022683"/>
    </source>
</evidence>
<dbReference type="InterPro" id="IPR050303">
    <property type="entry name" value="GatZ_KbaZ_carbometab"/>
</dbReference>
<dbReference type="EMBL" id="CP047121">
    <property type="protein sequence ID" value="QHB52421.1"/>
    <property type="molecule type" value="Genomic_DNA"/>
</dbReference>
<evidence type="ECO:0000313" key="11">
    <source>
        <dbReference type="EMBL" id="QHB52421.1"/>
    </source>
</evidence>
<feature type="compositionally biased region" description="Acidic residues" evidence="9">
    <location>
        <begin position="249"/>
        <end position="266"/>
    </location>
</feature>
<evidence type="ECO:0000256" key="9">
    <source>
        <dbReference type="SAM" id="MobiDB-lite"/>
    </source>
</evidence>
<feature type="transmembrane region" description="Helical" evidence="10">
    <location>
        <begin position="147"/>
        <end position="166"/>
    </location>
</feature>
<keyword evidence="8 10" id="KW-0472">Membrane</keyword>
<evidence type="ECO:0000256" key="1">
    <source>
        <dbReference type="ARBA" id="ARBA00004651"/>
    </source>
</evidence>
<feature type="transmembrane region" description="Helical" evidence="10">
    <location>
        <begin position="206"/>
        <end position="239"/>
    </location>
</feature>
<protein>
    <submittedName>
        <fullName evidence="11">PTS mannose/fructose/sorbose transporter subunit IIC</fullName>
    </submittedName>
</protein>
<dbReference type="InterPro" id="IPR004700">
    <property type="entry name" value="PTS_IIC_man"/>
</dbReference>
<organism evidence="11 12">
    <name type="scientific">Lentilactobacillus hilgardii</name>
    <name type="common">Lactobacillus hilgardii</name>
    <dbReference type="NCBI Taxonomy" id="1588"/>
    <lineage>
        <taxon>Bacteria</taxon>
        <taxon>Bacillati</taxon>
        <taxon>Bacillota</taxon>
        <taxon>Bacilli</taxon>
        <taxon>Lactobacillales</taxon>
        <taxon>Lactobacillaceae</taxon>
        <taxon>Lentilactobacillus</taxon>
    </lineage>
</organism>
<keyword evidence="4" id="KW-0762">Sugar transport</keyword>
<evidence type="ECO:0000256" key="10">
    <source>
        <dbReference type="SAM" id="Phobius"/>
    </source>
</evidence>
<feature type="transmembrane region" description="Helical" evidence="10">
    <location>
        <begin position="28"/>
        <end position="52"/>
    </location>
</feature>
<feature type="transmembrane region" description="Helical" evidence="10">
    <location>
        <begin position="95"/>
        <end position="112"/>
    </location>
</feature>
<gene>
    <name evidence="11" type="ORF">GQR93_09550</name>
</gene>
<feature type="transmembrane region" description="Helical" evidence="10">
    <location>
        <begin position="64"/>
        <end position="89"/>
    </location>
</feature>
<dbReference type="PANTHER" id="PTHR32502">
    <property type="entry name" value="N-ACETYLGALACTOSAMINE PERMEASE II COMPONENT-RELATED"/>
    <property type="match status" value="1"/>
</dbReference>
<keyword evidence="6 10" id="KW-0812">Transmembrane</keyword>
<keyword evidence="5" id="KW-0598">Phosphotransferase system</keyword>
<dbReference type="SMR" id="A0A6P1EB24"/>
<dbReference type="PROSITE" id="PS51106">
    <property type="entry name" value="PTS_EIIC_TYPE_4"/>
    <property type="match status" value="1"/>
</dbReference>
<dbReference type="PANTHER" id="PTHR32502:SF25">
    <property type="entry name" value="PHOSPHOTRANSFERASE SYSTEM, MANNOSE-SPECIFIC EIIC"/>
    <property type="match status" value="1"/>
</dbReference>
<evidence type="ECO:0000256" key="8">
    <source>
        <dbReference type="ARBA" id="ARBA00023136"/>
    </source>
</evidence>
<proteinExistence type="predicted"/>
<evidence type="ECO:0000256" key="3">
    <source>
        <dbReference type="ARBA" id="ARBA00022475"/>
    </source>
</evidence>
<evidence type="ECO:0000256" key="7">
    <source>
        <dbReference type="ARBA" id="ARBA00022989"/>
    </source>
</evidence>
<dbReference type="GeneID" id="69058611"/>
<sequence>MGIISGVLVLLVAFFVGMDGILDEWQLFQPLVACTLVGAATGNISAGILLGATLQMITIGWMNVGAAVAPDIGLPAVISALLVCGPAAISIKHGIAFTIPFAVVGQLLNVFIRKRMAMLIHRADQAAEEGNLAWLDRIHLLSLGLQGLRVVVPTFLVMLISPGYLHSLTNRIPSVITNGIDVSIGMIAAVGFAIIMNMTIDKNLWWWLLAGFLLAALSGLNIFILTIVGIILTIIYIWFSNQHPNSSEDSSDIDEQDNFDKELDDL</sequence>
<evidence type="ECO:0000256" key="6">
    <source>
        <dbReference type="ARBA" id="ARBA00022692"/>
    </source>
</evidence>
<dbReference type="GO" id="GO:0009401">
    <property type="term" value="P:phosphoenolpyruvate-dependent sugar phosphotransferase system"/>
    <property type="evidence" value="ECO:0007669"/>
    <property type="project" value="UniProtKB-KW"/>
</dbReference>
<dbReference type="Pfam" id="PF03609">
    <property type="entry name" value="EII-Sor"/>
    <property type="match status" value="1"/>
</dbReference>
<feature type="region of interest" description="Disordered" evidence="9">
    <location>
        <begin position="247"/>
        <end position="266"/>
    </location>
</feature>
<dbReference type="GO" id="GO:0005886">
    <property type="term" value="C:plasma membrane"/>
    <property type="evidence" value="ECO:0007669"/>
    <property type="project" value="UniProtKB-SubCell"/>
</dbReference>
<feature type="transmembrane region" description="Helical" evidence="10">
    <location>
        <begin position="172"/>
        <end position="194"/>
    </location>
</feature>
<dbReference type="AlphaFoldDB" id="A0A6P1EB24"/>
<keyword evidence="7 10" id="KW-1133">Transmembrane helix</keyword>
<name>A0A6P1EB24_LENHI</name>
<dbReference type="RefSeq" id="WP_003554731.1">
    <property type="nucleotide sequence ID" value="NZ_CABKOL010000102.1"/>
</dbReference>
<accession>A0A6P1EB24</accession>
<comment type="subcellular location">
    <subcellularLocation>
        <location evidence="1">Cell membrane</location>
        <topology evidence="1">Multi-pass membrane protein</topology>
    </subcellularLocation>
</comment>